<accession>A0A9P7S1I3</accession>
<dbReference type="AlphaFoldDB" id="A0A9P7S1I3"/>
<dbReference type="GeneID" id="66076484"/>
<dbReference type="SMART" id="SM00268">
    <property type="entry name" value="ACTIN"/>
    <property type="match status" value="1"/>
</dbReference>
<dbReference type="Proteomes" id="UP001049176">
    <property type="component" value="Chromosome 4"/>
</dbReference>
<reference evidence="2" key="1">
    <citation type="journal article" date="2021" name="Genome Biol. Evol.">
        <title>The assembled and annotated genome of the fairy-ring fungus Marasmius oreades.</title>
        <authorList>
            <person name="Hiltunen M."/>
            <person name="Ament-Velasquez S.L."/>
            <person name="Johannesson H."/>
        </authorList>
    </citation>
    <scope>NUCLEOTIDE SEQUENCE</scope>
    <source>
        <strain evidence="2">03SP1</strain>
    </source>
</reference>
<evidence type="ECO:0008006" key="4">
    <source>
        <dbReference type="Google" id="ProtNLM"/>
    </source>
</evidence>
<sequence length="499" mass="54998">MSFRDATVVIIETSRTGIRASLGLHELLKTPSVEIQARVGIRKSVVNGEAAQVNGRPQTIASTSRISSLPQNSSPNASVNDYLVGPQLDEALASGQEIVLSWPFADGDVRDWTQAEALWKHVLFNQLQIRRVQNESPVLLSISAGLPRDHYERICQIFFERFNVAGFGILERPMAQIYSTIGLSGVVVDIEYEKTDITSIYEGFILRHACTTLSLGTRDCQNYLAHLLQFNQSVMSAISPPEAPLEPEALRETLLALVKQVWDDGQIKVPSDGEMAVVEDEGITDIAAIVVAGKEKAVIESGMKKKATAKASAAEQARAKEIEALDLITVQFQDKSITLGKERHRFCEPLFEPSVLSSLPEYTNRPFNESPISLHEAIHMAVLHVDYDLRQYVWAGVFVTGSVTKNIKGIGVALQSRLGVYTHNSDLQTDTQPRMVRLLTLPEYYPEYRDTGEGYAAFLGSSIAAKLIFGDNSGKNFVSKGDYSQKGPRSIIEMSPSLL</sequence>
<dbReference type="SUPFAM" id="SSF53067">
    <property type="entry name" value="Actin-like ATPase domain"/>
    <property type="match status" value="2"/>
</dbReference>
<evidence type="ECO:0000256" key="1">
    <source>
        <dbReference type="RuleBase" id="RU000487"/>
    </source>
</evidence>
<dbReference type="Pfam" id="PF00022">
    <property type="entry name" value="Actin"/>
    <property type="match status" value="1"/>
</dbReference>
<gene>
    <name evidence="2" type="ORF">E1B28_007408</name>
</gene>
<dbReference type="RefSeq" id="XP_043010229.1">
    <property type="nucleotide sequence ID" value="XM_043152143.1"/>
</dbReference>
<dbReference type="PANTHER" id="PTHR11937">
    <property type="entry name" value="ACTIN"/>
    <property type="match status" value="1"/>
</dbReference>
<evidence type="ECO:0000313" key="3">
    <source>
        <dbReference type="Proteomes" id="UP001049176"/>
    </source>
</evidence>
<evidence type="ECO:0000313" key="2">
    <source>
        <dbReference type="EMBL" id="KAG7093759.1"/>
    </source>
</evidence>
<dbReference type="KEGG" id="more:E1B28_007408"/>
<dbReference type="Gene3D" id="3.30.420.40">
    <property type="match status" value="3"/>
</dbReference>
<name>A0A9P7S1I3_9AGAR</name>
<dbReference type="OrthoDB" id="74201at2759"/>
<protein>
    <recommendedName>
        <fullName evidence="4">Actin-related protein</fullName>
    </recommendedName>
</protein>
<comment type="caution">
    <text evidence="2">The sequence shown here is derived from an EMBL/GenBank/DDBJ whole genome shotgun (WGS) entry which is preliminary data.</text>
</comment>
<dbReference type="EMBL" id="CM032184">
    <property type="protein sequence ID" value="KAG7093759.1"/>
    <property type="molecule type" value="Genomic_DNA"/>
</dbReference>
<proteinExistence type="inferred from homology"/>
<dbReference type="InterPro" id="IPR043129">
    <property type="entry name" value="ATPase_NBD"/>
</dbReference>
<comment type="similarity">
    <text evidence="1">Belongs to the actin family.</text>
</comment>
<organism evidence="2 3">
    <name type="scientific">Marasmius oreades</name>
    <name type="common">fairy-ring Marasmius</name>
    <dbReference type="NCBI Taxonomy" id="181124"/>
    <lineage>
        <taxon>Eukaryota</taxon>
        <taxon>Fungi</taxon>
        <taxon>Dikarya</taxon>
        <taxon>Basidiomycota</taxon>
        <taxon>Agaricomycotina</taxon>
        <taxon>Agaricomycetes</taxon>
        <taxon>Agaricomycetidae</taxon>
        <taxon>Agaricales</taxon>
        <taxon>Marasmiineae</taxon>
        <taxon>Marasmiaceae</taxon>
        <taxon>Marasmius</taxon>
    </lineage>
</organism>
<dbReference type="CDD" id="cd10208">
    <property type="entry name" value="ASKHA_NBD_ScArp9-like"/>
    <property type="match status" value="1"/>
</dbReference>
<dbReference type="InterPro" id="IPR004000">
    <property type="entry name" value="Actin"/>
</dbReference>
<keyword evidence="3" id="KW-1185">Reference proteome</keyword>